<reference evidence="1 2" key="1">
    <citation type="submission" date="2015-08" db="EMBL/GenBank/DDBJ databases">
        <title>Genome sequencing of Penicillium nordicum.</title>
        <authorList>
            <person name="Nguyen H.D."/>
            <person name="Seifert K.A."/>
        </authorList>
    </citation>
    <scope>NUCLEOTIDE SEQUENCE [LARGE SCALE GENOMIC DNA]</scope>
    <source>
        <strain evidence="1 2">DAOMC 185683</strain>
    </source>
</reference>
<dbReference type="EMBL" id="LHQQ01000504">
    <property type="protein sequence ID" value="KOS36320.1"/>
    <property type="molecule type" value="Genomic_DNA"/>
</dbReference>
<evidence type="ECO:0000313" key="2">
    <source>
        <dbReference type="Proteomes" id="UP000037696"/>
    </source>
</evidence>
<accession>A0A0M8NXR6</accession>
<dbReference type="AlphaFoldDB" id="A0A0M8NXR6"/>
<feature type="non-terminal residue" evidence="1">
    <location>
        <position position="1"/>
    </location>
</feature>
<keyword evidence="2" id="KW-1185">Reference proteome</keyword>
<dbReference type="Proteomes" id="UP000037696">
    <property type="component" value="Unassembled WGS sequence"/>
</dbReference>
<name>A0A0M8NXR6_9EURO</name>
<organism evidence="1 2">
    <name type="scientific">Penicillium nordicum</name>
    <dbReference type="NCBI Taxonomy" id="229535"/>
    <lineage>
        <taxon>Eukaryota</taxon>
        <taxon>Fungi</taxon>
        <taxon>Dikarya</taxon>
        <taxon>Ascomycota</taxon>
        <taxon>Pezizomycotina</taxon>
        <taxon>Eurotiomycetes</taxon>
        <taxon>Eurotiomycetidae</taxon>
        <taxon>Eurotiales</taxon>
        <taxon>Aspergillaceae</taxon>
        <taxon>Penicillium</taxon>
    </lineage>
</organism>
<evidence type="ECO:0000313" key="1">
    <source>
        <dbReference type="EMBL" id="KOS36320.1"/>
    </source>
</evidence>
<sequence>GINDIMRPVSAMPLPKATVNLKRRGCRVFCVLIRRPLFSWIGLASPIDQGRGI</sequence>
<gene>
    <name evidence="1" type="ORF">ACN38_g12951</name>
</gene>
<proteinExistence type="predicted"/>
<comment type="caution">
    <text evidence="1">The sequence shown here is derived from an EMBL/GenBank/DDBJ whole genome shotgun (WGS) entry which is preliminary data.</text>
</comment>
<protein>
    <submittedName>
        <fullName evidence="1">Uncharacterized protein</fullName>
    </submittedName>
</protein>